<protein>
    <submittedName>
        <fullName evidence="1 3">Uncharacterized protein</fullName>
    </submittedName>
</protein>
<sequence>MTYTLRNSKRFYYFHLQRKLFSFVTYSHINSYGENVYVVDIINFFARMDVSLKISGDLTDVKEMTPEEREDYRCNTILE</sequence>
<keyword evidence="2" id="KW-1185">Reference proteome</keyword>
<dbReference type="Proteomes" id="UP000271162">
    <property type="component" value="Unassembled WGS sequence"/>
</dbReference>
<evidence type="ECO:0000313" key="3">
    <source>
        <dbReference type="WBParaSite" id="NBR_0001462601-mRNA-1"/>
    </source>
</evidence>
<reference evidence="3" key="1">
    <citation type="submission" date="2017-02" db="UniProtKB">
        <authorList>
            <consortium name="WormBaseParasite"/>
        </authorList>
    </citation>
    <scope>IDENTIFICATION</scope>
</reference>
<evidence type="ECO:0000313" key="2">
    <source>
        <dbReference type="Proteomes" id="UP000271162"/>
    </source>
</evidence>
<proteinExistence type="predicted"/>
<dbReference type="WBParaSite" id="NBR_0001462601-mRNA-1">
    <property type="protein sequence ID" value="NBR_0001462601-mRNA-1"/>
    <property type="gene ID" value="NBR_0001462601"/>
</dbReference>
<reference evidence="1 2" key="2">
    <citation type="submission" date="2018-11" db="EMBL/GenBank/DDBJ databases">
        <authorList>
            <consortium name="Pathogen Informatics"/>
        </authorList>
    </citation>
    <scope>NUCLEOTIDE SEQUENCE [LARGE SCALE GENOMIC DNA]</scope>
</reference>
<organism evidence="3">
    <name type="scientific">Nippostrongylus brasiliensis</name>
    <name type="common">Rat hookworm</name>
    <dbReference type="NCBI Taxonomy" id="27835"/>
    <lineage>
        <taxon>Eukaryota</taxon>
        <taxon>Metazoa</taxon>
        <taxon>Ecdysozoa</taxon>
        <taxon>Nematoda</taxon>
        <taxon>Chromadorea</taxon>
        <taxon>Rhabditida</taxon>
        <taxon>Rhabditina</taxon>
        <taxon>Rhabditomorpha</taxon>
        <taxon>Strongyloidea</taxon>
        <taxon>Heligmosomidae</taxon>
        <taxon>Nippostrongylus</taxon>
    </lineage>
</organism>
<evidence type="ECO:0000313" key="1">
    <source>
        <dbReference type="EMBL" id="VDL78216.1"/>
    </source>
</evidence>
<dbReference type="EMBL" id="UYSL01021429">
    <property type="protein sequence ID" value="VDL78216.1"/>
    <property type="molecule type" value="Genomic_DNA"/>
</dbReference>
<gene>
    <name evidence="1" type="ORF">NBR_LOCUS14627</name>
</gene>
<accession>A0A0N4YDD5</accession>
<name>A0A0N4YDD5_NIPBR</name>
<dbReference type="AlphaFoldDB" id="A0A0N4YDD5"/>